<dbReference type="PANTHER" id="PTHR43394">
    <property type="entry name" value="ATP-DEPENDENT PERMEASE MDL1, MITOCHONDRIAL"/>
    <property type="match status" value="1"/>
</dbReference>
<keyword evidence="6 7" id="KW-0472">Membrane</keyword>
<feature type="transmembrane region" description="Helical" evidence="7">
    <location>
        <begin position="267"/>
        <end position="286"/>
    </location>
</feature>
<keyword evidence="4" id="KW-0067">ATP-binding</keyword>
<feature type="transmembrane region" description="Helical" evidence="7">
    <location>
        <begin position="183"/>
        <end position="203"/>
    </location>
</feature>
<keyword evidence="5 7" id="KW-1133">Transmembrane helix</keyword>
<dbReference type="PROSITE" id="PS50929">
    <property type="entry name" value="ABC_TM1F"/>
    <property type="match status" value="1"/>
</dbReference>
<dbReference type="InterPro" id="IPR036640">
    <property type="entry name" value="ABC1_TM_sf"/>
</dbReference>
<dbReference type="InterPro" id="IPR003593">
    <property type="entry name" value="AAA+_ATPase"/>
</dbReference>
<dbReference type="InterPro" id="IPR011527">
    <property type="entry name" value="ABC1_TM_dom"/>
</dbReference>
<evidence type="ECO:0000256" key="6">
    <source>
        <dbReference type="ARBA" id="ARBA00023136"/>
    </source>
</evidence>
<evidence type="ECO:0000313" key="10">
    <source>
        <dbReference type="EMBL" id="OGF77250.1"/>
    </source>
</evidence>
<keyword evidence="3" id="KW-0547">Nucleotide-binding</keyword>
<dbReference type="Gene3D" id="3.40.50.300">
    <property type="entry name" value="P-loop containing nucleotide triphosphate hydrolases"/>
    <property type="match status" value="1"/>
</dbReference>
<dbReference type="InterPro" id="IPR003439">
    <property type="entry name" value="ABC_transporter-like_ATP-bd"/>
</dbReference>
<evidence type="ECO:0000256" key="4">
    <source>
        <dbReference type="ARBA" id="ARBA00022840"/>
    </source>
</evidence>
<feature type="transmembrane region" description="Helical" evidence="7">
    <location>
        <begin position="72"/>
        <end position="95"/>
    </location>
</feature>
<evidence type="ECO:0000256" key="7">
    <source>
        <dbReference type="SAM" id="Phobius"/>
    </source>
</evidence>
<evidence type="ECO:0000256" key="2">
    <source>
        <dbReference type="ARBA" id="ARBA00022692"/>
    </source>
</evidence>
<accession>A0A1F5WNP8</accession>
<dbReference type="PROSITE" id="PS00211">
    <property type="entry name" value="ABC_TRANSPORTER_1"/>
    <property type="match status" value="1"/>
</dbReference>
<reference evidence="10 11" key="1">
    <citation type="journal article" date="2016" name="Nat. Commun.">
        <title>Thousands of microbial genomes shed light on interconnected biogeochemical processes in an aquifer system.</title>
        <authorList>
            <person name="Anantharaman K."/>
            <person name="Brown C.T."/>
            <person name="Hug L.A."/>
            <person name="Sharon I."/>
            <person name="Castelle C.J."/>
            <person name="Probst A.J."/>
            <person name="Thomas B.C."/>
            <person name="Singh A."/>
            <person name="Wilkins M.J."/>
            <person name="Karaoz U."/>
            <person name="Brodie E.L."/>
            <person name="Williams K.H."/>
            <person name="Hubbard S.S."/>
            <person name="Banfield J.F."/>
        </authorList>
    </citation>
    <scope>NUCLEOTIDE SEQUENCE [LARGE SCALE GENOMIC DNA]</scope>
</reference>
<comment type="subcellular location">
    <subcellularLocation>
        <location evidence="1">Cell membrane</location>
        <topology evidence="1">Multi-pass membrane protein</topology>
    </subcellularLocation>
</comment>
<dbReference type="SMART" id="SM00382">
    <property type="entry name" value="AAA"/>
    <property type="match status" value="1"/>
</dbReference>
<dbReference type="AlphaFoldDB" id="A0A1F5WNP8"/>
<dbReference type="GO" id="GO:0005886">
    <property type="term" value="C:plasma membrane"/>
    <property type="evidence" value="ECO:0007669"/>
    <property type="project" value="UniProtKB-SubCell"/>
</dbReference>
<dbReference type="PROSITE" id="PS50893">
    <property type="entry name" value="ABC_TRANSPORTER_2"/>
    <property type="match status" value="1"/>
</dbReference>
<evidence type="ECO:0000259" key="8">
    <source>
        <dbReference type="PROSITE" id="PS50893"/>
    </source>
</evidence>
<protein>
    <recommendedName>
        <fullName evidence="12">ABC transporter ATP-binding protein</fullName>
    </recommendedName>
</protein>
<evidence type="ECO:0000259" key="9">
    <source>
        <dbReference type="PROSITE" id="PS50929"/>
    </source>
</evidence>
<dbReference type="GO" id="GO:0015421">
    <property type="term" value="F:ABC-type oligopeptide transporter activity"/>
    <property type="evidence" value="ECO:0007669"/>
    <property type="project" value="TreeGrafter"/>
</dbReference>
<evidence type="ECO:0000256" key="1">
    <source>
        <dbReference type="ARBA" id="ARBA00004651"/>
    </source>
</evidence>
<dbReference type="Pfam" id="PF00005">
    <property type="entry name" value="ABC_tran"/>
    <property type="match status" value="1"/>
</dbReference>
<evidence type="ECO:0000256" key="5">
    <source>
        <dbReference type="ARBA" id="ARBA00022989"/>
    </source>
</evidence>
<dbReference type="SUPFAM" id="SSF90123">
    <property type="entry name" value="ABC transporter transmembrane region"/>
    <property type="match status" value="1"/>
</dbReference>
<dbReference type="InterPro" id="IPR017871">
    <property type="entry name" value="ABC_transporter-like_CS"/>
</dbReference>
<evidence type="ECO:0008006" key="12">
    <source>
        <dbReference type="Google" id="ProtNLM"/>
    </source>
</evidence>
<feature type="transmembrane region" description="Helical" evidence="7">
    <location>
        <begin position="25"/>
        <end position="52"/>
    </location>
</feature>
<dbReference type="GO" id="GO:0005524">
    <property type="term" value="F:ATP binding"/>
    <property type="evidence" value="ECO:0007669"/>
    <property type="project" value="UniProtKB-KW"/>
</dbReference>
<dbReference type="Proteomes" id="UP000177723">
    <property type="component" value="Unassembled WGS sequence"/>
</dbReference>
<evidence type="ECO:0000256" key="3">
    <source>
        <dbReference type="ARBA" id="ARBA00022741"/>
    </source>
</evidence>
<dbReference type="SUPFAM" id="SSF52540">
    <property type="entry name" value="P-loop containing nucleoside triphosphate hydrolases"/>
    <property type="match status" value="1"/>
</dbReference>
<organism evidence="10 11">
    <name type="scientific">Candidatus Giovannonibacteria bacterium RIFCSPHIGHO2_12_FULL_43_15</name>
    <dbReference type="NCBI Taxonomy" id="1798341"/>
    <lineage>
        <taxon>Bacteria</taxon>
        <taxon>Candidatus Giovannoniibacteriota</taxon>
    </lineage>
</organism>
<sequence length="593" mass="66958">MKFWKRWKYAYSLFDKLFGKYKKQIILLIALGFLGGFLESIGIGILIPIFALVVKSNVTSGNDAISITITKWFTYFHFPLTLSVLLTVIISIFVFKSIVSLIFSYVNTTTTLGFETDTRSSLYKKALLTSWPYLLKQKIGYLENTLMNDLRNATKLLQGSTSIIGNAASLLAYAFIAVKMSRFITAMTLLVGVMLFFILRPLMTKTRRNTRRQTALSKIVTHHINEHIIGIKTIKAFGSEEKVAQRCIEFYNEIKNVTLRLVMNKNLAGAIMSPVSLIFIVTVFVLSYSRPTFDLAVFIATLYLIQRIFVQINKAQKTIESINDLYPYLSNVVELIDQTEKNQEKVGGSAKFHFSRDLEFRNIGFSYNGKEPVVSKMNFKVKKGEMIGIMGSSGAGKTTIADIFLRLFEPREGEILMDGENIKEIRIDEWRRNIGYVPQDSFLLNDTIRVNIKFYDENVSEEDIIEAAKFANIYEFISGLEKGFDTIVGERGVFLSGGQKQRIALARALAKKPAILLLDEATSALDNESEALIQKAIENLKGQTTILVIAHRISTIMKSDRLIVLEGGRVSEEGAPETLLRDKSSYFHKINAI</sequence>
<comment type="caution">
    <text evidence="10">The sequence shown here is derived from an EMBL/GenBank/DDBJ whole genome shotgun (WGS) entry which is preliminary data.</text>
</comment>
<proteinExistence type="predicted"/>
<name>A0A1F5WNP8_9BACT</name>
<feature type="transmembrane region" description="Helical" evidence="7">
    <location>
        <begin position="156"/>
        <end position="177"/>
    </location>
</feature>
<dbReference type="Pfam" id="PF00664">
    <property type="entry name" value="ABC_membrane"/>
    <property type="match status" value="1"/>
</dbReference>
<feature type="domain" description="ABC transporter" evidence="8">
    <location>
        <begin position="358"/>
        <end position="592"/>
    </location>
</feature>
<dbReference type="InterPro" id="IPR027417">
    <property type="entry name" value="P-loop_NTPase"/>
</dbReference>
<feature type="domain" description="ABC transmembrane type-1" evidence="9">
    <location>
        <begin position="26"/>
        <end position="324"/>
    </location>
</feature>
<dbReference type="PANTHER" id="PTHR43394:SF1">
    <property type="entry name" value="ATP-BINDING CASSETTE SUB-FAMILY B MEMBER 10, MITOCHONDRIAL"/>
    <property type="match status" value="1"/>
</dbReference>
<dbReference type="FunFam" id="3.40.50.300:FF:000218">
    <property type="entry name" value="Multidrug ABC transporter ATP-binding protein"/>
    <property type="match status" value="1"/>
</dbReference>
<dbReference type="Gene3D" id="1.20.1560.10">
    <property type="entry name" value="ABC transporter type 1, transmembrane domain"/>
    <property type="match status" value="1"/>
</dbReference>
<gene>
    <name evidence="10" type="ORF">A3F23_01210</name>
</gene>
<dbReference type="GO" id="GO:0016887">
    <property type="term" value="F:ATP hydrolysis activity"/>
    <property type="evidence" value="ECO:0007669"/>
    <property type="project" value="InterPro"/>
</dbReference>
<dbReference type="InterPro" id="IPR039421">
    <property type="entry name" value="Type_1_exporter"/>
</dbReference>
<evidence type="ECO:0000313" key="11">
    <source>
        <dbReference type="Proteomes" id="UP000177723"/>
    </source>
</evidence>
<keyword evidence="2 7" id="KW-0812">Transmembrane</keyword>
<dbReference type="EMBL" id="MFHT01000026">
    <property type="protein sequence ID" value="OGF77250.1"/>
    <property type="molecule type" value="Genomic_DNA"/>
</dbReference>